<dbReference type="STRING" id="765440.A0A0C3BD92"/>
<evidence type="ECO:0008006" key="3">
    <source>
        <dbReference type="Google" id="ProtNLM"/>
    </source>
</evidence>
<dbReference type="InParanoid" id="A0A0C3BD92"/>
<dbReference type="GO" id="GO:0071949">
    <property type="term" value="F:FAD binding"/>
    <property type="evidence" value="ECO:0007669"/>
    <property type="project" value="TreeGrafter"/>
</dbReference>
<dbReference type="AlphaFoldDB" id="A0A0C3BD92"/>
<dbReference type="GO" id="GO:0005739">
    <property type="term" value="C:mitochondrion"/>
    <property type="evidence" value="ECO:0007669"/>
    <property type="project" value="TreeGrafter"/>
</dbReference>
<protein>
    <recommendedName>
        <fullName evidence="3">FAD/NAD(P)-binding domain-containing protein</fullName>
    </recommendedName>
</protein>
<sequence>MLATRKLARSSHLQLNRSVRWASTFEKDKCKVVVVEGGSGGLSVAHQILDRFRRAGKPLYQDDIDLGWYTKTAFRRPFDSLIPSDRITHISENVKLFSPASSSITTTSGRSLTYKALVLSAGLKIGRNAIPGLSKALADPTSGVSSIYSYDTCDKVWNDIEALRMDQPIFTQPAGIIKCPGAPQKITCMAWDRYMQTKHGEKIKIDFFTGMPTMFIVKKYTDALNNLRVDRGVGGHFQHNLVSINPANRKATFKKADQSTVDVDFTLLHVTPPMGPHDFLKSSPIVDAVGRVDIDKGTLKHAKPEFGNIFALSDCSSLPTSKTAAAITSQAPVLTENIFSVLETGKLLTVYDRQSILAEFKYGLEPKETFSWIFNQGKPK</sequence>
<dbReference type="EMBL" id="KN832988">
    <property type="protein sequence ID" value="KIM84288.1"/>
    <property type="molecule type" value="Genomic_DNA"/>
</dbReference>
<name>A0A0C3BD92_PILCF</name>
<dbReference type="GO" id="GO:0070224">
    <property type="term" value="F:sulfide:quinone oxidoreductase activity"/>
    <property type="evidence" value="ECO:0007669"/>
    <property type="project" value="TreeGrafter"/>
</dbReference>
<dbReference type="PANTHER" id="PTHR10632">
    <property type="entry name" value="SULFIDE:QUINONE OXIDOREDUCTASE"/>
    <property type="match status" value="1"/>
</dbReference>
<proteinExistence type="predicted"/>
<accession>A0A0C3BD92</accession>
<reference evidence="1 2" key="1">
    <citation type="submission" date="2014-04" db="EMBL/GenBank/DDBJ databases">
        <authorList>
            <consortium name="DOE Joint Genome Institute"/>
            <person name="Kuo A."/>
            <person name="Tarkka M."/>
            <person name="Buscot F."/>
            <person name="Kohler A."/>
            <person name="Nagy L.G."/>
            <person name="Floudas D."/>
            <person name="Copeland A."/>
            <person name="Barry K.W."/>
            <person name="Cichocki N."/>
            <person name="Veneault-Fourrey C."/>
            <person name="LaButti K."/>
            <person name="Lindquist E.A."/>
            <person name="Lipzen A."/>
            <person name="Lundell T."/>
            <person name="Morin E."/>
            <person name="Murat C."/>
            <person name="Sun H."/>
            <person name="Tunlid A."/>
            <person name="Henrissat B."/>
            <person name="Grigoriev I.V."/>
            <person name="Hibbett D.S."/>
            <person name="Martin F."/>
            <person name="Nordberg H.P."/>
            <person name="Cantor M.N."/>
            <person name="Hua S.X."/>
        </authorList>
    </citation>
    <scope>NUCLEOTIDE SEQUENCE [LARGE SCALE GENOMIC DNA]</scope>
    <source>
        <strain evidence="1 2">F 1598</strain>
    </source>
</reference>
<dbReference type="SUPFAM" id="SSF51905">
    <property type="entry name" value="FAD/NAD(P)-binding domain"/>
    <property type="match status" value="2"/>
</dbReference>
<dbReference type="HOGENOM" id="CLU_030742_2_2_1"/>
<dbReference type="GO" id="GO:0070221">
    <property type="term" value="P:sulfide oxidation, using sulfide:quinone oxidoreductase"/>
    <property type="evidence" value="ECO:0007669"/>
    <property type="project" value="TreeGrafter"/>
</dbReference>
<dbReference type="Gene3D" id="3.50.50.60">
    <property type="entry name" value="FAD/NAD(P)-binding domain"/>
    <property type="match status" value="2"/>
</dbReference>
<gene>
    <name evidence="1" type="ORF">PILCRDRAFT_818628</name>
</gene>
<keyword evidence="2" id="KW-1185">Reference proteome</keyword>
<dbReference type="PANTHER" id="PTHR10632:SF2">
    <property type="entry name" value="SULFIDE:QUINONE OXIDOREDUCTASE, MITOCHONDRIAL"/>
    <property type="match status" value="1"/>
</dbReference>
<evidence type="ECO:0000313" key="2">
    <source>
        <dbReference type="Proteomes" id="UP000054166"/>
    </source>
</evidence>
<dbReference type="OrthoDB" id="5376590at2759"/>
<evidence type="ECO:0000313" key="1">
    <source>
        <dbReference type="EMBL" id="KIM84288.1"/>
    </source>
</evidence>
<organism evidence="1 2">
    <name type="scientific">Piloderma croceum (strain F 1598)</name>
    <dbReference type="NCBI Taxonomy" id="765440"/>
    <lineage>
        <taxon>Eukaryota</taxon>
        <taxon>Fungi</taxon>
        <taxon>Dikarya</taxon>
        <taxon>Basidiomycota</taxon>
        <taxon>Agaricomycotina</taxon>
        <taxon>Agaricomycetes</taxon>
        <taxon>Agaricomycetidae</taxon>
        <taxon>Atheliales</taxon>
        <taxon>Atheliaceae</taxon>
        <taxon>Piloderma</taxon>
    </lineage>
</organism>
<dbReference type="FunCoup" id="A0A0C3BD92">
    <property type="interactions" value="233"/>
</dbReference>
<reference evidence="2" key="2">
    <citation type="submission" date="2015-01" db="EMBL/GenBank/DDBJ databases">
        <title>Evolutionary Origins and Diversification of the Mycorrhizal Mutualists.</title>
        <authorList>
            <consortium name="DOE Joint Genome Institute"/>
            <consortium name="Mycorrhizal Genomics Consortium"/>
            <person name="Kohler A."/>
            <person name="Kuo A."/>
            <person name="Nagy L.G."/>
            <person name="Floudas D."/>
            <person name="Copeland A."/>
            <person name="Barry K.W."/>
            <person name="Cichocki N."/>
            <person name="Veneault-Fourrey C."/>
            <person name="LaButti K."/>
            <person name="Lindquist E.A."/>
            <person name="Lipzen A."/>
            <person name="Lundell T."/>
            <person name="Morin E."/>
            <person name="Murat C."/>
            <person name="Riley R."/>
            <person name="Ohm R."/>
            <person name="Sun H."/>
            <person name="Tunlid A."/>
            <person name="Henrissat B."/>
            <person name="Grigoriev I.V."/>
            <person name="Hibbett D.S."/>
            <person name="Martin F."/>
        </authorList>
    </citation>
    <scope>NUCLEOTIDE SEQUENCE [LARGE SCALE GENOMIC DNA]</scope>
    <source>
        <strain evidence="2">F 1598</strain>
    </source>
</reference>
<dbReference type="InterPro" id="IPR015904">
    <property type="entry name" value="Sulphide_quinone_reductase"/>
</dbReference>
<dbReference type="Proteomes" id="UP000054166">
    <property type="component" value="Unassembled WGS sequence"/>
</dbReference>
<dbReference type="InterPro" id="IPR036188">
    <property type="entry name" value="FAD/NAD-bd_sf"/>
</dbReference>
<feature type="non-terminal residue" evidence="1">
    <location>
        <position position="1"/>
    </location>
</feature>